<proteinExistence type="predicted"/>
<dbReference type="AlphaFoldDB" id="A0A645C2G3"/>
<reference evidence="2" key="1">
    <citation type="submission" date="2019-08" db="EMBL/GenBank/DDBJ databases">
        <authorList>
            <person name="Kucharzyk K."/>
            <person name="Murdoch R.W."/>
            <person name="Higgins S."/>
            <person name="Loffler F."/>
        </authorList>
    </citation>
    <scope>NUCLEOTIDE SEQUENCE</scope>
</reference>
<accession>A0A645C2G3</accession>
<dbReference type="InterPro" id="IPR013216">
    <property type="entry name" value="Methyltransf_11"/>
</dbReference>
<protein>
    <recommendedName>
        <fullName evidence="1">Methyltransferase type 11 domain-containing protein</fullName>
    </recommendedName>
</protein>
<gene>
    <name evidence="2" type="ORF">SDC9_118803</name>
</gene>
<sequence>MCGILTFLNESKSRFAIDPLEDYYSSVSEFVAKRDSSVMYYKAKGENIPFENKTFDLIILDNVLDHCEDPVLVLDEINRVLGEKGIIYFRQNTYNCYGKFMRSLMELFIIDKGHPFTFTKRKLKRMFAKYDLKITHKNRIGYFPAWWGELTSKTIKDKIKAFLFITRDKVTYVLRKN</sequence>
<dbReference type="CDD" id="cd02440">
    <property type="entry name" value="AdoMet_MTases"/>
    <property type="match status" value="1"/>
</dbReference>
<dbReference type="GO" id="GO:0008757">
    <property type="term" value="F:S-adenosylmethionine-dependent methyltransferase activity"/>
    <property type="evidence" value="ECO:0007669"/>
    <property type="project" value="InterPro"/>
</dbReference>
<dbReference type="Pfam" id="PF08241">
    <property type="entry name" value="Methyltransf_11"/>
    <property type="match status" value="1"/>
</dbReference>
<feature type="domain" description="Methyltransferase type 11" evidence="1">
    <location>
        <begin position="15"/>
        <end position="89"/>
    </location>
</feature>
<organism evidence="2">
    <name type="scientific">bioreactor metagenome</name>
    <dbReference type="NCBI Taxonomy" id="1076179"/>
    <lineage>
        <taxon>unclassified sequences</taxon>
        <taxon>metagenomes</taxon>
        <taxon>ecological metagenomes</taxon>
    </lineage>
</organism>
<evidence type="ECO:0000313" key="2">
    <source>
        <dbReference type="EMBL" id="MPM71832.1"/>
    </source>
</evidence>
<dbReference type="InterPro" id="IPR029063">
    <property type="entry name" value="SAM-dependent_MTases_sf"/>
</dbReference>
<name>A0A645C2G3_9ZZZZ</name>
<dbReference type="EMBL" id="VSSQ01024359">
    <property type="protein sequence ID" value="MPM71832.1"/>
    <property type="molecule type" value="Genomic_DNA"/>
</dbReference>
<dbReference type="SUPFAM" id="SSF53335">
    <property type="entry name" value="S-adenosyl-L-methionine-dependent methyltransferases"/>
    <property type="match status" value="1"/>
</dbReference>
<dbReference type="Gene3D" id="3.40.50.150">
    <property type="entry name" value="Vaccinia Virus protein VP39"/>
    <property type="match status" value="1"/>
</dbReference>
<comment type="caution">
    <text evidence="2">The sequence shown here is derived from an EMBL/GenBank/DDBJ whole genome shotgun (WGS) entry which is preliminary data.</text>
</comment>
<evidence type="ECO:0000259" key="1">
    <source>
        <dbReference type="Pfam" id="PF08241"/>
    </source>
</evidence>